<keyword evidence="3" id="KW-0325">Glycoprotein</keyword>
<dbReference type="Pfam" id="PF01436">
    <property type="entry name" value="NHL"/>
    <property type="match status" value="3"/>
</dbReference>
<dbReference type="InterPro" id="IPR011042">
    <property type="entry name" value="6-blade_b-propeller_TolB-like"/>
</dbReference>
<evidence type="ECO:0000256" key="3">
    <source>
        <dbReference type="ARBA" id="ARBA00023180"/>
    </source>
</evidence>
<keyword evidence="10" id="KW-1185">Reference proteome</keyword>
<comment type="caution">
    <text evidence="7">The sequence shown here is derived from an EMBL/GenBank/DDBJ whole genome shotgun (WGS) entry which is preliminary data.</text>
</comment>
<dbReference type="InterPro" id="IPR002557">
    <property type="entry name" value="Chitin-bd_dom"/>
</dbReference>
<dbReference type="Gene3D" id="2.170.140.10">
    <property type="entry name" value="Chitin binding domain"/>
    <property type="match status" value="1"/>
</dbReference>
<organism evidence="7 9">
    <name type="scientific">Rotaria sordida</name>
    <dbReference type="NCBI Taxonomy" id="392033"/>
    <lineage>
        <taxon>Eukaryota</taxon>
        <taxon>Metazoa</taxon>
        <taxon>Spiralia</taxon>
        <taxon>Gnathifera</taxon>
        <taxon>Rotifera</taxon>
        <taxon>Eurotatoria</taxon>
        <taxon>Bdelloidea</taxon>
        <taxon>Philodinida</taxon>
        <taxon>Philodinidae</taxon>
        <taxon>Rotaria</taxon>
    </lineage>
</organism>
<dbReference type="AlphaFoldDB" id="A0A814SN36"/>
<evidence type="ECO:0000259" key="6">
    <source>
        <dbReference type="PROSITE" id="PS50940"/>
    </source>
</evidence>
<dbReference type="Proteomes" id="UP000663870">
    <property type="component" value="Unassembled WGS sequence"/>
</dbReference>
<evidence type="ECO:0000313" key="10">
    <source>
        <dbReference type="Proteomes" id="UP000663870"/>
    </source>
</evidence>
<feature type="signal peptide" evidence="5">
    <location>
        <begin position="1"/>
        <end position="20"/>
    </location>
</feature>
<feature type="domain" description="Chitin-binding type-2" evidence="6">
    <location>
        <begin position="20"/>
        <end position="77"/>
    </location>
</feature>
<dbReference type="Pfam" id="PF01607">
    <property type="entry name" value="CBM_14"/>
    <property type="match status" value="1"/>
</dbReference>
<dbReference type="GO" id="GO:0008061">
    <property type="term" value="F:chitin binding"/>
    <property type="evidence" value="ECO:0007669"/>
    <property type="project" value="InterPro"/>
</dbReference>
<proteinExistence type="predicted"/>
<dbReference type="PROSITE" id="PS50940">
    <property type="entry name" value="CHIT_BIND_II"/>
    <property type="match status" value="1"/>
</dbReference>
<dbReference type="EMBL" id="CAJNOL010001627">
    <property type="protein sequence ID" value="CAF1393719.1"/>
    <property type="molecule type" value="Genomic_DNA"/>
</dbReference>
<dbReference type="PANTHER" id="PTHR10680">
    <property type="entry name" value="PEPTIDYL-GLYCINE ALPHA-AMIDATING MONOOXYGENASE"/>
    <property type="match status" value="1"/>
</dbReference>
<dbReference type="SMART" id="SM00494">
    <property type="entry name" value="ChtBD2"/>
    <property type="match status" value="1"/>
</dbReference>
<protein>
    <recommendedName>
        <fullName evidence="6">Chitin-binding type-2 domain-containing protein</fullName>
    </recommendedName>
</protein>
<dbReference type="Gene3D" id="2.40.10.500">
    <property type="match status" value="1"/>
</dbReference>
<reference evidence="7" key="1">
    <citation type="submission" date="2021-02" db="EMBL/GenBank/DDBJ databases">
        <authorList>
            <person name="Nowell W R."/>
        </authorList>
    </citation>
    <scope>NUCLEOTIDE SEQUENCE</scope>
</reference>
<accession>A0A814SN36</accession>
<feature type="repeat" description="NHL" evidence="4">
    <location>
        <begin position="109"/>
        <end position="141"/>
    </location>
</feature>
<evidence type="ECO:0000313" key="8">
    <source>
        <dbReference type="EMBL" id="CAF1393719.1"/>
    </source>
</evidence>
<evidence type="ECO:0000256" key="2">
    <source>
        <dbReference type="ARBA" id="ARBA00022737"/>
    </source>
</evidence>
<feature type="repeat" description="NHL" evidence="4">
    <location>
        <begin position="152"/>
        <end position="193"/>
    </location>
</feature>
<sequence>MAMKLILVLICVSLHTFTHGFQCPGDGLFAHPQDKHSFYQCAHSIFYLMQCPAGLVWNQQINVCDWNTSKPTINCDHENQRNCRETTQWATKGIPLVGRDREFGYDGFHLGSPFSVYVDRERSNVYVADTGNHRVQKFNLKVIGSAGITVAGGNKPGNGSNQLNMPWAIYVDKNENVYVADTDNSRIQMWAKGATSGVTVAGGNGKGRGLNQIGACQGIFVHEETNALYISDFYNDRIVKWIPEKGEGVIVAGINVGGSAANQLSGPRGIFVDECETIYIADLWNNRIQKWKKDAIEGITVAGGNGQGSGVNQLSSPWDVEIDQYGNIYVADTDNNRVLKWAPGATSGVVIADGNGWLTDSNKFSGVYSIGLDKEGNLFVVEKNNHRLQQFNIMSGTNNC</sequence>
<evidence type="ECO:0000313" key="9">
    <source>
        <dbReference type="Proteomes" id="UP000663854"/>
    </source>
</evidence>
<dbReference type="InterPro" id="IPR036508">
    <property type="entry name" value="Chitin-bd_dom_sf"/>
</dbReference>
<dbReference type="EMBL" id="CAJNOH010000931">
    <property type="protein sequence ID" value="CAF1149958.1"/>
    <property type="molecule type" value="Genomic_DNA"/>
</dbReference>
<feature type="repeat" description="NHL" evidence="4">
    <location>
        <begin position="313"/>
        <end position="344"/>
    </location>
</feature>
<dbReference type="PROSITE" id="PS51125">
    <property type="entry name" value="NHL"/>
    <property type="match status" value="3"/>
</dbReference>
<evidence type="ECO:0000256" key="1">
    <source>
        <dbReference type="ARBA" id="ARBA00022729"/>
    </source>
</evidence>
<dbReference type="Proteomes" id="UP000663854">
    <property type="component" value="Unassembled WGS sequence"/>
</dbReference>
<dbReference type="PANTHER" id="PTHR10680:SF14">
    <property type="entry name" value="PEPTIDYL-GLYCINE ALPHA-AMIDATING MONOOXYGENASE"/>
    <property type="match status" value="1"/>
</dbReference>
<dbReference type="InterPro" id="IPR001258">
    <property type="entry name" value="NHL_repeat"/>
</dbReference>
<dbReference type="GO" id="GO:0005576">
    <property type="term" value="C:extracellular region"/>
    <property type="evidence" value="ECO:0007669"/>
    <property type="project" value="InterPro"/>
</dbReference>
<dbReference type="SUPFAM" id="SSF57625">
    <property type="entry name" value="Invertebrate chitin-binding proteins"/>
    <property type="match status" value="1"/>
</dbReference>
<keyword evidence="1 5" id="KW-0732">Signal</keyword>
<dbReference type="SUPFAM" id="SSF101898">
    <property type="entry name" value="NHL repeat"/>
    <property type="match status" value="1"/>
</dbReference>
<gene>
    <name evidence="8" type="ORF">JXQ802_LOCUS34354</name>
    <name evidence="7" type="ORF">PYM288_LOCUS22171</name>
</gene>
<keyword evidence="2" id="KW-0677">Repeat</keyword>
<feature type="chain" id="PRO_5035602396" description="Chitin-binding type-2 domain-containing protein" evidence="5">
    <location>
        <begin position="21"/>
        <end position="400"/>
    </location>
</feature>
<evidence type="ECO:0000313" key="7">
    <source>
        <dbReference type="EMBL" id="CAF1149958.1"/>
    </source>
</evidence>
<evidence type="ECO:0000256" key="5">
    <source>
        <dbReference type="SAM" id="SignalP"/>
    </source>
</evidence>
<dbReference type="Gene3D" id="2.120.10.30">
    <property type="entry name" value="TolB, C-terminal domain"/>
    <property type="match status" value="1"/>
</dbReference>
<name>A0A814SN36_9BILA</name>
<dbReference type="CDD" id="cd05819">
    <property type="entry name" value="NHL"/>
    <property type="match status" value="1"/>
</dbReference>
<evidence type="ECO:0000256" key="4">
    <source>
        <dbReference type="PROSITE-ProRule" id="PRU00504"/>
    </source>
</evidence>